<protein>
    <recommendedName>
        <fullName evidence="4">Lipoprotein</fullName>
    </recommendedName>
</protein>
<feature type="chain" id="PRO_5032444833" description="Lipoprotein" evidence="1">
    <location>
        <begin position="18"/>
        <end position="120"/>
    </location>
</feature>
<dbReference type="Proteomes" id="UP000460298">
    <property type="component" value="Unassembled WGS sequence"/>
</dbReference>
<keyword evidence="1" id="KW-0732">Signal</keyword>
<sequence length="120" mass="11851">MKIQIAALAGTVAIALASCTTGPIDPPLGSAVIYSGTKANLNCYAGGEGGCAAEKDGKPVGTKTGEACASAVLGLIQVGDMSLKAAAADGKITEVTSVDYSNTQVLGSVYLQKCLIANGK</sequence>
<proteinExistence type="predicted"/>
<evidence type="ECO:0000256" key="1">
    <source>
        <dbReference type="SAM" id="SignalP"/>
    </source>
</evidence>
<feature type="signal peptide" evidence="1">
    <location>
        <begin position="1"/>
        <end position="17"/>
    </location>
</feature>
<dbReference type="Pfam" id="PF13146">
    <property type="entry name" value="TRL"/>
    <property type="match status" value="1"/>
</dbReference>
<reference evidence="2 3" key="1">
    <citation type="submission" date="2019-10" db="EMBL/GenBank/DDBJ databases">
        <title>Extracellular Electron Transfer in a Candidatus Methanoperedens spp. Enrichment Culture.</title>
        <authorList>
            <person name="Berger S."/>
            <person name="Rangel Shaw D."/>
            <person name="Berben T."/>
            <person name="In 'T Zandt M."/>
            <person name="Frank J."/>
            <person name="Reimann J."/>
            <person name="Jetten M.S.M."/>
            <person name="Welte C.U."/>
        </authorList>
    </citation>
    <scope>NUCLEOTIDE SEQUENCE [LARGE SCALE GENOMIC DNA]</scope>
    <source>
        <strain evidence="2">SB12</strain>
    </source>
</reference>
<organism evidence="2 3">
    <name type="scientific">Leptonema illini</name>
    <dbReference type="NCBI Taxonomy" id="183"/>
    <lineage>
        <taxon>Bacteria</taxon>
        <taxon>Pseudomonadati</taxon>
        <taxon>Spirochaetota</taxon>
        <taxon>Spirochaetia</taxon>
        <taxon>Leptospirales</taxon>
        <taxon>Leptospiraceae</taxon>
        <taxon>Leptonema</taxon>
    </lineage>
</organism>
<evidence type="ECO:0000313" key="3">
    <source>
        <dbReference type="Proteomes" id="UP000460298"/>
    </source>
</evidence>
<gene>
    <name evidence="2" type="ORF">F9K24_04850</name>
</gene>
<comment type="caution">
    <text evidence="2">The sequence shown here is derived from an EMBL/GenBank/DDBJ whole genome shotgun (WGS) entry which is preliminary data.</text>
</comment>
<dbReference type="EMBL" id="WBUI01000003">
    <property type="protein sequence ID" value="KAB2934421.1"/>
    <property type="molecule type" value="Genomic_DNA"/>
</dbReference>
<evidence type="ECO:0008006" key="4">
    <source>
        <dbReference type="Google" id="ProtNLM"/>
    </source>
</evidence>
<name>A0A833H3X2_9LEPT</name>
<accession>A0A833H3X2</accession>
<dbReference type="AlphaFoldDB" id="A0A833H3X2"/>
<dbReference type="InterPro" id="IPR025113">
    <property type="entry name" value="TRL-like"/>
</dbReference>
<evidence type="ECO:0000313" key="2">
    <source>
        <dbReference type="EMBL" id="KAB2934421.1"/>
    </source>
</evidence>
<dbReference type="PROSITE" id="PS51257">
    <property type="entry name" value="PROKAR_LIPOPROTEIN"/>
    <property type="match status" value="1"/>
</dbReference>